<evidence type="ECO:0000313" key="4">
    <source>
        <dbReference type="EMBL" id="QGX98909.1"/>
    </source>
</evidence>
<name>A0A6I6IPC4_9RHOB</name>
<protein>
    <submittedName>
        <fullName evidence="4">Aminomethyl transferase family protein</fullName>
    </submittedName>
</protein>
<dbReference type="KEGG" id="rom:EI983_11750"/>
<keyword evidence="4" id="KW-0808">Transferase</keyword>
<dbReference type="Gene3D" id="3.30.1360.120">
    <property type="entry name" value="Probable tRNA modification gtpase trme, domain 1"/>
    <property type="match status" value="1"/>
</dbReference>
<dbReference type="Pfam" id="PF08669">
    <property type="entry name" value="GCV_T_C"/>
    <property type="match status" value="1"/>
</dbReference>
<dbReference type="InterPro" id="IPR027266">
    <property type="entry name" value="TrmE/GcvT-like"/>
</dbReference>
<keyword evidence="5" id="KW-1185">Reference proteome</keyword>
<evidence type="ECO:0000259" key="2">
    <source>
        <dbReference type="Pfam" id="PF01571"/>
    </source>
</evidence>
<dbReference type="Proteomes" id="UP000428330">
    <property type="component" value="Chromosome"/>
</dbReference>
<dbReference type="InterPro" id="IPR006222">
    <property type="entry name" value="GCVT_N"/>
</dbReference>
<dbReference type="GO" id="GO:0016740">
    <property type="term" value="F:transferase activity"/>
    <property type="evidence" value="ECO:0007669"/>
    <property type="project" value="UniProtKB-KW"/>
</dbReference>
<organism evidence="4 5">
    <name type="scientific">Roseovarius faecimaris</name>
    <dbReference type="NCBI Taxonomy" id="2494550"/>
    <lineage>
        <taxon>Bacteria</taxon>
        <taxon>Pseudomonadati</taxon>
        <taxon>Pseudomonadota</taxon>
        <taxon>Alphaproteobacteria</taxon>
        <taxon>Rhodobacterales</taxon>
        <taxon>Roseobacteraceae</taxon>
        <taxon>Roseovarius</taxon>
    </lineage>
</organism>
<feature type="domain" description="Aminomethyltransferase C-terminal" evidence="3">
    <location>
        <begin position="325"/>
        <end position="402"/>
    </location>
</feature>
<dbReference type="InterPro" id="IPR028896">
    <property type="entry name" value="GcvT/YgfZ/DmdA"/>
</dbReference>
<dbReference type="SUPFAM" id="SSF101790">
    <property type="entry name" value="Aminomethyltransferase beta-barrel domain"/>
    <property type="match status" value="1"/>
</dbReference>
<dbReference type="InterPro" id="IPR013977">
    <property type="entry name" value="GcvT_C"/>
</dbReference>
<evidence type="ECO:0000313" key="5">
    <source>
        <dbReference type="Proteomes" id="UP000428330"/>
    </source>
</evidence>
<gene>
    <name evidence="4" type="ORF">EI983_11750</name>
</gene>
<dbReference type="InterPro" id="IPR029043">
    <property type="entry name" value="GcvT/YgfZ_C"/>
</dbReference>
<accession>A0A6I6IPC4</accession>
<feature type="domain" description="GCVT N-terminal" evidence="2">
    <location>
        <begin position="103"/>
        <end position="308"/>
    </location>
</feature>
<evidence type="ECO:0000256" key="1">
    <source>
        <dbReference type="PIRSR" id="PIRSR006487-1"/>
    </source>
</evidence>
<dbReference type="Pfam" id="PF01571">
    <property type="entry name" value="GCV_T"/>
    <property type="match status" value="1"/>
</dbReference>
<dbReference type="OrthoDB" id="9772660at2"/>
<dbReference type="EMBL" id="CP034348">
    <property type="protein sequence ID" value="QGX98909.1"/>
    <property type="molecule type" value="Genomic_DNA"/>
</dbReference>
<dbReference type="PANTHER" id="PTHR43757:SF2">
    <property type="entry name" value="AMINOMETHYLTRANSFERASE, MITOCHONDRIAL"/>
    <property type="match status" value="1"/>
</dbReference>
<reference evidence="5" key="1">
    <citation type="submission" date="2018-12" db="EMBL/GenBank/DDBJ databases">
        <title>Complete genome sequence of Roseovarius sp. MME-070.</title>
        <authorList>
            <person name="Nam Y.-D."/>
            <person name="Kang J."/>
            <person name="Chung W.-H."/>
            <person name="Park Y.S."/>
        </authorList>
    </citation>
    <scope>NUCLEOTIDE SEQUENCE [LARGE SCALE GENOMIC DNA]</scope>
    <source>
        <strain evidence="5">MME-070</strain>
    </source>
</reference>
<dbReference type="PANTHER" id="PTHR43757">
    <property type="entry name" value="AMINOMETHYLTRANSFERASE"/>
    <property type="match status" value="1"/>
</dbReference>
<dbReference type="PIRSF" id="PIRSF006487">
    <property type="entry name" value="GcvT"/>
    <property type="match status" value="1"/>
</dbReference>
<evidence type="ECO:0000259" key="3">
    <source>
        <dbReference type="Pfam" id="PF08669"/>
    </source>
</evidence>
<dbReference type="SUPFAM" id="SSF103025">
    <property type="entry name" value="Folate-binding domain"/>
    <property type="match status" value="1"/>
</dbReference>
<proteinExistence type="predicted"/>
<sequence length="420" mass="46861">MRCTISSISWRRRLARNLTPRRYKQMQSSDGKTRDLITSRPGAGWDHNMNRHVYHDLEAKHGPHYTVYNRRFMCVYMDDLPTDEGYWLLRQKAACLHTGEWPIEFRGPDAAKLMDLLFVNNCAKVRPGRCGYGIACFDDGGLLVDGVFLRLAEDRFWYVQADGDFINWARAHAKDMDVTITGTDVNVSQIQGPNAMAILEAAAAGGMPQPFGYFGAAQVDFGGQKVWITRTGYTNELGWEFYTEPHHDPTALWAHLEAAGAEHGLRLFGLDSMNIRRIEAGILNAGSDFDETTTPFDVRLGRFVDFDKPEFIGKEALENAAREPRLHGLRVEGGEPRIGGSVRIGEQTVGRITAAAHSPFLQCGIGYALMQSAAHGPGTEVMVETRDGTFLPGQLNDLPFYDQNAEIPRGKKVDIPERPA</sequence>
<feature type="binding site" evidence="1">
    <location>
        <position position="240"/>
    </location>
    <ligand>
        <name>substrate</name>
    </ligand>
</feature>
<dbReference type="AlphaFoldDB" id="A0A6I6IPC4"/>